<evidence type="ECO:0000256" key="4">
    <source>
        <dbReference type="ARBA" id="ARBA00022630"/>
    </source>
</evidence>
<dbReference type="InterPro" id="IPR013767">
    <property type="entry name" value="PAS_fold"/>
</dbReference>
<dbReference type="SUPFAM" id="SSF55874">
    <property type="entry name" value="ATPase domain of HSP90 chaperone/DNA topoisomerase II/histidine kinase"/>
    <property type="match status" value="1"/>
</dbReference>
<keyword evidence="6" id="KW-0808">Transferase</keyword>
<name>A0A2T4JN80_9RHOB</name>
<protein>
    <recommendedName>
        <fullName evidence="2">histidine kinase</fullName>
        <ecNumber evidence="2">2.7.13.3</ecNumber>
    </recommendedName>
</protein>
<evidence type="ECO:0000256" key="1">
    <source>
        <dbReference type="ARBA" id="ARBA00000085"/>
    </source>
</evidence>
<evidence type="ECO:0000256" key="5">
    <source>
        <dbReference type="ARBA" id="ARBA00022643"/>
    </source>
</evidence>
<keyword evidence="5" id="KW-0288">FMN</keyword>
<dbReference type="InterPro" id="IPR035965">
    <property type="entry name" value="PAS-like_dom_sf"/>
</dbReference>
<dbReference type="Pfam" id="PF00989">
    <property type="entry name" value="PAS"/>
    <property type="match status" value="1"/>
</dbReference>
<evidence type="ECO:0000259" key="14">
    <source>
        <dbReference type="PROSITE" id="PS50113"/>
    </source>
</evidence>
<keyword evidence="8" id="KW-0547">Nucleotide-binding</keyword>
<evidence type="ECO:0000256" key="2">
    <source>
        <dbReference type="ARBA" id="ARBA00012438"/>
    </source>
</evidence>
<dbReference type="Gene3D" id="3.30.565.10">
    <property type="entry name" value="Histidine kinase-like ATPase, C-terminal domain"/>
    <property type="match status" value="1"/>
</dbReference>
<dbReference type="NCBIfam" id="TIGR00229">
    <property type="entry name" value="sensory_box"/>
    <property type="match status" value="1"/>
</dbReference>
<dbReference type="InterPro" id="IPR036890">
    <property type="entry name" value="HATPase_C_sf"/>
</dbReference>
<evidence type="ECO:0000313" key="15">
    <source>
        <dbReference type="EMBL" id="PTE19372.1"/>
    </source>
</evidence>
<dbReference type="Pfam" id="PF07536">
    <property type="entry name" value="HWE_HK"/>
    <property type="match status" value="1"/>
</dbReference>
<evidence type="ECO:0000256" key="7">
    <source>
        <dbReference type="ARBA" id="ARBA00022737"/>
    </source>
</evidence>
<dbReference type="InterPro" id="IPR011102">
    <property type="entry name" value="Sig_transdc_His_kinase_HWE"/>
</dbReference>
<evidence type="ECO:0000256" key="6">
    <source>
        <dbReference type="ARBA" id="ARBA00022679"/>
    </source>
</evidence>
<dbReference type="SUPFAM" id="SSF55785">
    <property type="entry name" value="PYP-like sensor domain (PAS domain)"/>
    <property type="match status" value="1"/>
</dbReference>
<keyword evidence="4" id="KW-0285">Flavoprotein</keyword>
<dbReference type="EC" id="2.7.13.3" evidence="2"/>
<evidence type="ECO:0000256" key="9">
    <source>
        <dbReference type="ARBA" id="ARBA00022777"/>
    </source>
</evidence>
<comment type="caution">
    <text evidence="15">The sequence shown here is derived from an EMBL/GenBank/DDBJ whole genome shotgun (WGS) entry which is preliminary data.</text>
</comment>
<dbReference type="Proteomes" id="UP000241010">
    <property type="component" value="Unassembled WGS sequence"/>
</dbReference>
<evidence type="ECO:0000313" key="16">
    <source>
        <dbReference type="Proteomes" id="UP000241010"/>
    </source>
</evidence>
<evidence type="ECO:0000256" key="10">
    <source>
        <dbReference type="ARBA" id="ARBA00022840"/>
    </source>
</evidence>
<dbReference type="GO" id="GO:0004673">
    <property type="term" value="F:protein histidine kinase activity"/>
    <property type="evidence" value="ECO:0007669"/>
    <property type="project" value="UniProtKB-EC"/>
</dbReference>
<dbReference type="SMART" id="SM00091">
    <property type="entry name" value="PAS"/>
    <property type="match status" value="1"/>
</dbReference>
<gene>
    <name evidence="15" type="ORF">C5F48_23290</name>
</gene>
<keyword evidence="10" id="KW-0067">ATP-binding</keyword>
<keyword evidence="3" id="KW-0597">Phosphoprotein</keyword>
<dbReference type="Gene3D" id="3.30.450.20">
    <property type="entry name" value="PAS domain"/>
    <property type="match status" value="1"/>
</dbReference>
<dbReference type="PANTHER" id="PTHR41523:SF8">
    <property type="entry name" value="ETHYLENE RESPONSE SENSOR PROTEIN"/>
    <property type="match status" value="1"/>
</dbReference>
<dbReference type="InterPro" id="IPR000700">
    <property type="entry name" value="PAS-assoc_C"/>
</dbReference>
<dbReference type="SMART" id="SM00911">
    <property type="entry name" value="HWE_HK"/>
    <property type="match status" value="1"/>
</dbReference>
<keyword evidence="7" id="KW-0677">Repeat</keyword>
<accession>A0A2T4JN80</accession>
<dbReference type="CDD" id="cd00130">
    <property type="entry name" value="PAS"/>
    <property type="match status" value="1"/>
</dbReference>
<proteinExistence type="predicted"/>
<evidence type="ECO:0000256" key="3">
    <source>
        <dbReference type="ARBA" id="ARBA00022553"/>
    </source>
</evidence>
<dbReference type="PROSITE" id="PS50113">
    <property type="entry name" value="PAC"/>
    <property type="match status" value="1"/>
</dbReference>
<evidence type="ECO:0000256" key="8">
    <source>
        <dbReference type="ARBA" id="ARBA00022741"/>
    </source>
</evidence>
<dbReference type="GO" id="GO:0006355">
    <property type="term" value="P:regulation of DNA-templated transcription"/>
    <property type="evidence" value="ECO:0007669"/>
    <property type="project" value="InterPro"/>
</dbReference>
<evidence type="ECO:0000259" key="13">
    <source>
        <dbReference type="PROSITE" id="PS50112"/>
    </source>
</evidence>
<keyword evidence="9" id="KW-0418">Kinase</keyword>
<dbReference type="GO" id="GO:0005524">
    <property type="term" value="F:ATP binding"/>
    <property type="evidence" value="ECO:0007669"/>
    <property type="project" value="UniProtKB-KW"/>
</dbReference>
<feature type="domain" description="PAC" evidence="14">
    <location>
        <begin position="131"/>
        <end position="183"/>
    </location>
</feature>
<dbReference type="EMBL" id="PZKG01000289">
    <property type="protein sequence ID" value="PTE19372.1"/>
    <property type="molecule type" value="Genomic_DNA"/>
</dbReference>
<dbReference type="PROSITE" id="PS50112">
    <property type="entry name" value="PAS"/>
    <property type="match status" value="1"/>
</dbReference>
<dbReference type="AlphaFoldDB" id="A0A2T4JN80"/>
<evidence type="ECO:0000256" key="12">
    <source>
        <dbReference type="SAM" id="MobiDB-lite"/>
    </source>
</evidence>
<sequence>MALSSREELSQTDIVVERHDGSRTPIRSQTRLISEGGAIACSVTLLCRHTAGGLDRLQQERLAAIVSTSDDIIIGKTLDGIVTSWNAAATRILGYAPEEMIGRSITRIIPPELMEEETYIISKLRSGEKVDHFDTERLSKDGRRVALSLTVSPLRDEFSNIVGASKIGRDITERRRAEDLQRRLFDELNHRVKNTLATVLALAKQSARRAVNPAQFAESFSGRVQALARVHDLLVRGEMVGSELASLVQAEVLVGAKADGRIEISGPPLILDPRTSGQIGLTLHELTTNAKKFGALSTATGQLLVEWKILPQQQELHFLWRESGAPAPVAGNPGFGMSLIRQTIESAGGTSELDFREDGLQYSIRLPLSHSLARKAGFDVGNESAGKWI</sequence>
<keyword evidence="11" id="KW-0843">Virulence</keyword>
<feature type="region of interest" description="Disordered" evidence="12">
    <location>
        <begin position="1"/>
        <end position="21"/>
    </location>
</feature>
<dbReference type="RefSeq" id="WP_107666070.1">
    <property type="nucleotide sequence ID" value="NZ_PZKG01000289.1"/>
</dbReference>
<dbReference type="InterPro" id="IPR000014">
    <property type="entry name" value="PAS"/>
</dbReference>
<reference evidence="15 16" key="1">
    <citation type="submission" date="2018-03" db="EMBL/GenBank/DDBJ databases">
        <title>Cereibacter changlensis.</title>
        <authorList>
            <person name="Meyer T.E."/>
            <person name="Miller S."/>
            <person name="Lodha T."/>
            <person name="Gandham S."/>
            <person name="Chintalapati S."/>
            <person name="Chintalapati V.R."/>
        </authorList>
    </citation>
    <scope>NUCLEOTIDE SEQUENCE [LARGE SCALE GENOMIC DNA]</scope>
    <source>
        <strain evidence="15 16">JA139</strain>
    </source>
</reference>
<feature type="domain" description="PAS" evidence="13">
    <location>
        <begin position="58"/>
        <end position="128"/>
    </location>
</feature>
<evidence type="ECO:0000256" key="11">
    <source>
        <dbReference type="ARBA" id="ARBA00023026"/>
    </source>
</evidence>
<organism evidence="15 16">
    <name type="scientific">Cereibacter changlensis JA139</name>
    <dbReference type="NCBI Taxonomy" id="1188249"/>
    <lineage>
        <taxon>Bacteria</taxon>
        <taxon>Pseudomonadati</taxon>
        <taxon>Pseudomonadota</taxon>
        <taxon>Alphaproteobacteria</taxon>
        <taxon>Rhodobacterales</taxon>
        <taxon>Paracoccaceae</taxon>
        <taxon>Cereibacter</taxon>
    </lineage>
</organism>
<keyword evidence="16" id="KW-1185">Reference proteome</keyword>
<dbReference type="PANTHER" id="PTHR41523">
    <property type="entry name" value="TWO-COMPONENT SYSTEM SENSOR PROTEIN"/>
    <property type="match status" value="1"/>
</dbReference>
<comment type="catalytic activity">
    <reaction evidence="1">
        <text>ATP + protein L-histidine = ADP + protein N-phospho-L-histidine.</text>
        <dbReference type="EC" id="2.7.13.3"/>
    </reaction>
</comment>